<evidence type="ECO:0000313" key="6">
    <source>
        <dbReference type="Proteomes" id="UP000182932"/>
    </source>
</evidence>
<dbReference type="Gene3D" id="1.20.120.530">
    <property type="entry name" value="GntR ligand-binding domain-like"/>
    <property type="match status" value="1"/>
</dbReference>
<dbReference type="Pfam" id="PF00392">
    <property type="entry name" value="GntR"/>
    <property type="match status" value="1"/>
</dbReference>
<evidence type="ECO:0000256" key="2">
    <source>
        <dbReference type="ARBA" id="ARBA00023125"/>
    </source>
</evidence>
<dbReference type="SMART" id="SM00895">
    <property type="entry name" value="FCD"/>
    <property type="match status" value="1"/>
</dbReference>
<keyword evidence="3" id="KW-0804">Transcription</keyword>
<reference evidence="5 6" key="1">
    <citation type="submission" date="2016-10" db="EMBL/GenBank/DDBJ databases">
        <authorList>
            <person name="Varghese N."/>
            <person name="Submissions S."/>
        </authorList>
    </citation>
    <scope>NUCLEOTIDE SEQUENCE [LARGE SCALE GENOMIC DNA]</scope>
    <source>
        <strain evidence="5 6">FF3</strain>
    </source>
</reference>
<evidence type="ECO:0000256" key="1">
    <source>
        <dbReference type="ARBA" id="ARBA00023015"/>
    </source>
</evidence>
<dbReference type="SMART" id="SM00345">
    <property type="entry name" value="HTH_GNTR"/>
    <property type="match status" value="1"/>
</dbReference>
<dbReference type="InterPro" id="IPR000524">
    <property type="entry name" value="Tscrpt_reg_HTH_GntR"/>
</dbReference>
<sequence>MPVEKMKRIKAPDSLCDIAATAIREAIITGRYGLGEAISENSLSELLGISKTPIREALANLKHEGLVSIIPRKGTFVFTLSVDDVAQLGFYRFALESTALELAMEGHCKDLLTALKSICATMTAAREQGKTREYLELDGEFHDAIVSRCDNVYLKEGYQAIAGRTAALRTHLSQHPTHTDKSMNEHIEMIALLEQGDLAGATTILKKHVTRGERTYADGIEDIATASPEDRIIRRKRTR</sequence>
<gene>
    <name evidence="5" type="ORF">SAMN04487940_1434</name>
</gene>
<keyword evidence="2 5" id="KW-0238">DNA-binding</keyword>
<feature type="domain" description="HTH gntR-type" evidence="4">
    <location>
        <begin position="13"/>
        <end position="80"/>
    </location>
</feature>
<comment type="caution">
    <text evidence="5">The sequence shown here is derived from an EMBL/GenBank/DDBJ whole genome shotgun (WGS) entry which is preliminary data.</text>
</comment>
<dbReference type="Gene3D" id="1.10.10.10">
    <property type="entry name" value="Winged helix-like DNA-binding domain superfamily/Winged helix DNA-binding domain"/>
    <property type="match status" value="1"/>
</dbReference>
<evidence type="ECO:0000256" key="3">
    <source>
        <dbReference type="ARBA" id="ARBA00023163"/>
    </source>
</evidence>
<keyword evidence="6" id="KW-1185">Reference proteome</keyword>
<dbReference type="AlphaFoldDB" id="A0A975WFL0"/>
<organism evidence="5 6">
    <name type="scientific">Marinovum algicola</name>
    <dbReference type="NCBI Taxonomy" id="42444"/>
    <lineage>
        <taxon>Bacteria</taxon>
        <taxon>Pseudomonadati</taxon>
        <taxon>Pseudomonadota</taxon>
        <taxon>Alphaproteobacteria</taxon>
        <taxon>Rhodobacterales</taxon>
        <taxon>Roseobacteraceae</taxon>
        <taxon>Marinovum</taxon>
    </lineage>
</organism>
<dbReference type="SUPFAM" id="SSF46785">
    <property type="entry name" value="Winged helix' DNA-binding domain"/>
    <property type="match status" value="1"/>
</dbReference>
<dbReference type="CDD" id="cd07377">
    <property type="entry name" value="WHTH_GntR"/>
    <property type="match status" value="1"/>
</dbReference>
<proteinExistence type="predicted"/>
<dbReference type="InterPro" id="IPR036390">
    <property type="entry name" value="WH_DNA-bd_sf"/>
</dbReference>
<name>A0A975WFL0_9RHOB</name>
<accession>A0A975WFL0</accession>
<dbReference type="Proteomes" id="UP000182932">
    <property type="component" value="Unassembled WGS sequence"/>
</dbReference>
<dbReference type="InterPro" id="IPR036388">
    <property type="entry name" value="WH-like_DNA-bd_sf"/>
</dbReference>
<dbReference type="Pfam" id="PF07729">
    <property type="entry name" value="FCD"/>
    <property type="match status" value="1"/>
</dbReference>
<dbReference type="PANTHER" id="PTHR43537">
    <property type="entry name" value="TRANSCRIPTIONAL REGULATOR, GNTR FAMILY"/>
    <property type="match status" value="1"/>
</dbReference>
<dbReference type="GO" id="GO:0003677">
    <property type="term" value="F:DNA binding"/>
    <property type="evidence" value="ECO:0007669"/>
    <property type="project" value="UniProtKB-KW"/>
</dbReference>
<dbReference type="InterPro" id="IPR008920">
    <property type="entry name" value="TF_FadR/GntR_C"/>
</dbReference>
<protein>
    <submittedName>
        <fullName evidence="5">DNA-binding transcriptional regulator, GntR family</fullName>
    </submittedName>
</protein>
<dbReference type="SUPFAM" id="SSF48008">
    <property type="entry name" value="GntR ligand-binding domain-like"/>
    <property type="match status" value="1"/>
</dbReference>
<dbReference type="GO" id="GO:0003700">
    <property type="term" value="F:DNA-binding transcription factor activity"/>
    <property type="evidence" value="ECO:0007669"/>
    <property type="project" value="InterPro"/>
</dbReference>
<dbReference type="PRINTS" id="PR00035">
    <property type="entry name" value="HTHGNTR"/>
</dbReference>
<dbReference type="InterPro" id="IPR011711">
    <property type="entry name" value="GntR_C"/>
</dbReference>
<evidence type="ECO:0000313" key="5">
    <source>
        <dbReference type="EMBL" id="SEK11822.1"/>
    </source>
</evidence>
<dbReference type="EMBL" id="FNYY01000043">
    <property type="protein sequence ID" value="SEK11822.1"/>
    <property type="molecule type" value="Genomic_DNA"/>
</dbReference>
<dbReference type="PANTHER" id="PTHR43537:SF50">
    <property type="entry name" value="TRANSCRIPTIONAL REGULATORY PROTEIN"/>
    <property type="match status" value="1"/>
</dbReference>
<keyword evidence="1" id="KW-0805">Transcription regulation</keyword>
<dbReference type="PROSITE" id="PS50949">
    <property type="entry name" value="HTH_GNTR"/>
    <property type="match status" value="1"/>
</dbReference>
<evidence type="ECO:0000259" key="4">
    <source>
        <dbReference type="PROSITE" id="PS50949"/>
    </source>
</evidence>